<protein>
    <submittedName>
        <fullName evidence="2">MaoC family dehydratase</fullName>
    </submittedName>
</protein>
<evidence type="ECO:0000313" key="2">
    <source>
        <dbReference type="EMBL" id="MFC3106056.1"/>
    </source>
</evidence>
<evidence type="ECO:0000313" key="3">
    <source>
        <dbReference type="Proteomes" id="UP001595462"/>
    </source>
</evidence>
<dbReference type="SUPFAM" id="SSF54637">
    <property type="entry name" value="Thioesterase/thiol ester dehydrase-isomerase"/>
    <property type="match status" value="1"/>
</dbReference>
<dbReference type="InterPro" id="IPR002539">
    <property type="entry name" value="MaoC-like_dom"/>
</dbReference>
<name>A0ABV7EVS6_9GAMM</name>
<comment type="caution">
    <text evidence="2">The sequence shown here is derived from an EMBL/GenBank/DDBJ whole genome shotgun (WGS) entry which is preliminary data.</text>
</comment>
<feature type="domain" description="MaoC-like" evidence="1">
    <location>
        <begin position="28"/>
        <end position="139"/>
    </location>
</feature>
<dbReference type="PANTHER" id="PTHR43664:SF1">
    <property type="entry name" value="BETA-METHYLMALYL-COA DEHYDRATASE"/>
    <property type="match status" value="1"/>
</dbReference>
<dbReference type="CDD" id="cd03441">
    <property type="entry name" value="R_hydratase_like"/>
    <property type="match status" value="1"/>
</dbReference>
<dbReference type="Proteomes" id="UP001595462">
    <property type="component" value="Unassembled WGS sequence"/>
</dbReference>
<organism evidence="2 3">
    <name type="scientific">Salinisphaera aquimarina</name>
    <dbReference type="NCBI Taxonomy" id="2094031"/>
    <lineage>
        <taxon>Bacteria</taxon>
        <taxon>Pseudomonadati</taxon>
        <taxon>Pseudomonadota</taxon>
        <taxon>Gammaproteobacteria</taxon>
        <taxon>Salinisphaerales</taxon>
        <taxon>Salinisphaeraceae</taxon>
        <taxon>Salinisphaera</taxon>
    </lineage>
</organism>
<sequence length="164" mass="18533">MAAQPDPEFDPRHHRTTRQRWFEDFETGERFVLPSRTVTEAHFSAFQALSGDNHPIHYDTPYCQAHGHSGMLAHGLQVLCFTAAGAGLFPHQVSESLIAFLDQSSRFLAPVHSGDTLYPQLVIADLQAQRTTGVLTMRTTIHNQNRVCVLDGEHRYLLRMRPIV</sequence>
<accession>A0ABV7EVS6</accession>
<keyword evidence="3" id="KW-1185">Reference proteome</keyword>
<proteinExistence type="predicted"/>
<reference evidence="3" key="1">
    <citation type="journal article" date="2019" name="Int. J. Syst. Evol. Microbiol.">
        <title>The Global Catalogue of Microorganisms (GCM) 10K type strain sequencing project: providing services to taxonomists for standard genome sequencing and annotation.</title>
        <authorList>
            <consortium name="The Broad Institute Genomics Platform"/>
            <consortium name="The Broad Institute Genome Sequencing Center for Infectious Disease"/>
            <person name="Wu L."/>
            <person name="Ma J."/>
        </authorList>
    </citation>
    <scope>NUCLEOTIDE SEQUENCE [LARGE SCALE GENOMIC DNA]</scope>
    <source>
        <strain evidence="3">KCTC 52640</strain>
    </source>
</reference>
<dbReference type="Pfam" id="PF01575">
    <property type="entry name" value="MaoC_dehydratas"/>
    <property type="match status" value="1"/>
</dbReference>
<dbReference type="InterPro" id="IPR052342">
    <property type="entry name" value="MCH/BMMD"/>
</dbReference>
<evidence type="ECO:0000259" key="1">
    <source>
        <dbReference type="Pfam" id="PF01575"/>
    </source>
</evidence>
<dbReference type="PANTHER" id="PTHR43664">
    <property type="entry name" value="MONOAMINE OXIDASE-RELATED"/>
    <property type="match status" value="1"/>
</dbReference>
<gene>
    <name evidence="2" type="ORF">ACFOSU_19470</name>
</gene>
<dbReference type="InterPro" id="IPR029069">
    <property type="entry name" value="HotDog_dom_sf"/>
</dbReference>
<dbReference type="EMBL" id="JBHRSS010000010">
    <property type="protein sequence ID" value="MFC3106056.1"/>
    <property type="molecule type" value="Genomic_DNA"/>
</dbReference>
<dbReference type="Gene3D" id="3.10.129.10">
    <property type="entry name" value="Hotdog Thioesterase"/>
    <property type="match status" value="1"/>
</dbReference>
<dbReference type="RefSeq" id="WP_380691633.1">
    <property type="nucleotide sequence ID" value="NZ_JBHRSS010000010.1"/>
</dbReference>